<protein>
    <recommendedName>
        <fullName evidence="7">ABC-2 type transporter transmembrane domain-containing protein</fullName>
    </recommendedName>
</protein>
<evidence type="ECO:0000256" key="5">
    <source>
        <dbReference type="SAM" id="MobiDB-lite"/>
    </source>
</evidence>
<name>A0A132MH01_HYDSH</name>
<keyword evidence="4 6" id="KW-0472">Membrane</keyword>
<evidence type="ECO:0000256" key="2">
    <source>
        <dbReference type="ARBA" id="ARBA00022692"/>
    </source>
</evidence>
<feature type="compositionally biased region" description="Low complexity" evidence="5">
    <location>
        <begin position="106"/>
        <end position="122"/>
    </location>
</feature>
<feature type="domain" description="ABC-2 type transporter transmembrane" evidence="7">
    <location>
        <begin position="167"/>
        <end position="423"/>
    </location>
</feature>
<keyword evidence="3 6" id="KW-1133">Transmembrane helix</keyword>
<comment type="subcellular location">
    <subcellularLocation>
        <location evidence="1">Membrane</location>
        <topology evidence="1">Multi-pass membrane protein</topology>
    </subcellularLocation>
</comment>
<sequence length="452" mass="48696">MKGAAWVRGFGAVFRFSFSSKLKNPAYWASVGMIVGAVLFFTNLETIVRYFVDRQGETVIGIGGTPADVQAVLSLAGDPEMQAMLERMHVRLQATFGPAAEGGKAGRAPDAAGGRGPEAALEPAKAAGEAGVASGALDAYVEVRLYPSGRMTGTVLTKTGTNASLNERVTDVFQALQRRLAAERLGLGPEMVSALVDPPPFTYRTLQGGEEDAREQMGLAIGMTYVMVLLLYLFIVGGAGSLVMELIREKSSRFIELVLPSVSPLAYMWAKILAMLGVFVVQYAAAGLILYGVSRRGTVTLFGDSFDLSKMPLDLLGYALLLFVLGYLFYAAIFAAVGSMIARVEEANTATTPVTLLFVLAFIIAMWALRMPDASFVRVLSWLPPFTPLLLFVRIALGSVAGWEIAGIVGLLALSAAALLAFAGRLFRRMILSYEPWSWRRFWQAMRGEASV</sequence>
<feature type="transmembrane region" description="Helical" evidence="6">
    <location>
        <begin position="376"/>
        <end position="397"/>
    </location>
</feature>
<feature type="region of interest" description="Disordered" evidence="5">
    <location>
        <begin position="100"/>
        <end position="122"/>
    </location>
</feature>
<dbReference type="Pfam" id="PF12698">
    <property type="entry name" value="ABC2_membrane_3"/>
    <property type="match status" value="1"/>
</dbReference>
<evidence type="ECO:0000313" key="9">
    <source>
        <dbReference type="Proteomes" id="UP000243024"/>
    </source>
</evidence>
<gene>
    <name evidence="8" type="ORF">SA87_10490</name>
</gene>
<feature type="transmembrane region" description="Helical" evidence="6">
    <location>
        <begin position="267"/>
        <end position="294"/>
    </location>
</feature>
<dbReference type="Proteomes" id="UP000243024">
    <property type="component" value="Unassembled WGS sequence"/>
</dbReference>
<comment type="caution">
    <text evidence="8">The sequence shown here is derived from an EMBL/GenBank/DDBJ whole genome shotgun (WGS) entry which is preliminary data.</text>
</comment>
<keyword evidence="2 6" id="KW-0812">Transmembrane</keyword>
<reference evidence="8 9" key="1">
    <citation type="submission" date="2015-09" db="EMBL/GenBank/DDBJ databases">
        <title>Draft genome sequence of Hydrogenibacillus schlegelii DSM 2000.</title>
        <authorList>
            <person name="Hemp J."/>
        </authorList>
    </citation>
    <scope>NUCLEOTIDE SEQUENCE [LARGE SCALE GENOMIC DNA]</scope>
    <source>
        <strain evidence="8 9">MA 48</strain>
    </source>
</reference>
<dbReference type="InterPro" id="IPR013525">
    <property type="entry name" value="ABC2_TM"/>
</dbReference>
<evidence type="ECO:0000256" key="6">
    <source>
        <dbReference type="SAM" id="Phobius"/>
    </source>
</evidence>
<accession>A0A132MH01</accession>
<evidence type="ECO:0000256" key="1">
    <source>
        <dbReference type="ARBA" id="ARBA00004141"/>
    </source>
</evidence>
<feature type="transmembrane region" description="Helical" evidence="6">
    <location>
        <begin position="403"/>
        <end position="423"/>
    </location>
</feature>
<feature type="transmembrane region" description="Helical" evidence="6">
    <location>
        <begin position="315"/>
        <end position="338"/>
    </location>
</feature>
<dbReference type="GO" id="GO:0016020">
    <property type="term" value="C:membrane"/>
    <property type="evidence" value="ECO:0007669"/>
    <property type="project" value="UniProtKB-SubCell"/>
</dbReference>
<dbReference type="STRING" id="1484.SA87_10490"/>
<dbReference type="GO" id="GO:0140359">
    <property type="term" value="F:ABC-type transporter activity"/>
    <property type="evidence" value="ECO:0007669"/>
    <property type="project" value="InterPro"/>
</dbReference>
<evidence type="ECO:0000256" key="3">
    <source>
        <dbReference type="ARBA" id="ARBA00022989"/>
    </source>
</evidence>
<evidence type="ECO:0000259" key="7">
    <source>
        <dbReference type="Pfam" id="PF12698"/>
    </source>
</evidence>
<proteinExistence type="predicted"/>
<evidence type="ECO:0000256" key="4">
    <source>
        <dbReference type="ARBA" id="ARBA00023136"/>
    </source>
</evidence>
<organism evidence="8 9">
    <name type="scientific">Hydrogenibacillus schlegelii</name>
    <name type="common">Bacillus schlegelii</name>
    <dbReference type="NCBI Taxonomy" id="1484"/>
    <lineage>
        <taxon>Bacteria</taxon>
        <taxon>Bacillati</taxon>
        <taxon>Bacillota</taxon>
        <taxon>Bacilli</taxon>
        <taxon>Bacillales</taxon>
        <taxon>Bacillales Family X. Incertae Sedis</taxon>
        <taxon>Hydrogenibacillus</taxon>
    </lineage>
</organism>
<dbReference type="AlphaFoldDB" id="A0A132MH01"/>
<dbReference type="EMBL" id="JXBB01000014">
    <property type="protein sequence ID" value="OAR04509.1"/>
    <property type="molecule type" value="Genomic_DNA"/>
</dbReference>
<feature type="transmembrane region" description="Helical" evidence="6">
    <location>
        <begin position="224"/>
        <end position="247"/>
    </location>
</feature>
<feature type="transmembrane region" description="Helical" evidence="6">
    <location>
        <begin position="26"/>
        <end position="44"/>
    </location>
</feature>
<keyword evidence="9" id="KW-1185">Reference proteome</keyword>
<evidence type="ECO:0000313" key="8">
    <source>
        <dbReference type="EMBL" id="OAR04509.1"/>
    </source>
</evidence>
<feature type="transmembrane region" description="Helical" evidence="6">
    <location>
        <begin position="350"/>
        <end position="369"/>
    </location>
</feature>